<evidence type="ECO:0000313" key="3">
    <source>
        <dbReference type="Proteomes" id="UP000054144"/>
    </source>
</evidence>
<protein>
    <submittedName>
        <fullName evidence="2">Uncharacterized protein</fullName>
    </submittedName>
</protein>
<keyword evidence="3" id="KW-1185">Reference proteome</keyword>
<reference evidence="2 3" key="1">
    <citation type="journal article" date="2015" name="Fungal Genet. Biol.">
        <title>Evolution of novel wood decay mechanisms in Agaricales revealed by the genome sequences of Fistulina hepatica and Cylindrobasidium torrendii.</title>
        <authorList>
            <person name="Floudas D."/>
            <person name="Held B.W."/>
            <person name="Riley R."/>
            <person name="Nagy L.G."/>
            <person name="Koehler G."/>
            <person name="Ransdell A.S."/>
            <person name="Younus H."/>
            <person name="Chow J."/>
            <person name="Chiniquy J."/>
            <person name="Lipzen A."/>
            <person name="Tritt A."/>
            <person name="Sun H."/>
            <person name="Haridas S."/>
            <person name="LaButti K."/>
            <person name="Ohm R.A."/>
            <person name="Kues U."/>
            <person name="Blanchette R.A."/>
            <person name="Grigoriev I.V."/>
            <person name="Minto R.E."/>
            <person name="Hibbett D.S."/>
        </authorList>
    </citation>
    <scope>NUCLEOTIDE SEQUENCE [LARGE SCALE GENOMIC DNA]</scope>
    <source>
        <strain evidence="2 3">ATCC 64428</strain>
    </source>
</reference>
<dbReference type="AlphaFoldDB" id="A0A0D7AET0"/>
<evidence type="ECO:0000256" key="1">
    <source>
        <dbReference type="SAM" id="MobiDB-lite"/>
    </source>
</evidence>
<accession>A0A0D7AET0</accession>
<dbReference type="Proteomes" id="UP000054144">
    <property type="component" value="Unassembled WGS sequence"/>
</dbReference>
<evidence type="ECO:0000313" key="2">
    <source>
        <dbReference type="EMBL" id="KIY49639.1"/>
    </source>
</evidence>
<organism evidence="2 3">
    <name type="scientific">Fistulina hepatica ATCC 64428</name>
    <dbReference type="NCBI Taxonomy" id="1128425"/>
    <lineage>
        <taxon>Eukaryota</taxon>
        <taxon>Fungi</taxon>
        <taxon>Dikarya</taxon>
        <taxon>Basidiomycota</taxon>
        <taxon>Agaricomycotina</taxon>
        <taxon>Agaricomycetes</taxon>
        <taxon>Agaricomycetidae</taxon>
        <taxon>Agaricales</taxon>
        <taxon>Fistulinaceae</taxon>
        <taxon>Fistulina</taxon>
    </lineage>
</organism>
<name>A0A0D7AET0_9AGAR</name>
<gene>
    <name evidence="2" type="ORF">FISHEDRAFT_57917</name>
</gene>
<proteinExistence type="predicted"/>
<feature type="region of interest" description="Disordered" evidence="1">
    <location>
        <begin position="103"/>
        <end position="132"/>
    </location>
</feature>
<dbReference type="EMBL" id="KN881721">
    <property type="protein sequence ID" value="KIY49639.1"/>
    <property type="molecule type" value="Genomic_DNA"/>
</dbReference>
<sequence length="192" mass="21385">MIASMTVQSSTSPYGRPSGQFEAVLDDVQEEFVDLLSMIIDKIWGEIIETEMGVGVNTARVKIVGHAQGPMTLSSHETAQKCYLQQFFQVTIHTSSRCNKSEEQWEGRKFAPQQPQSGEARSGRNGLPVNCAPESRTMATYVKAEEAQVKADVDTDEESHAQVRNLRYDLLALSKRAPTDATAKPKNWSQRH</sequence>